<keyword evidence="12 13" id="KW-0464">Manganese</keyword>
<dbReference type="PANTHER" id="PTHR36531">
    <property type="entry name" value="CRISPR-ASSOCIATED EXONUCLEASE CAS4"/>
    <property type="match status" value="1"/>
</dbReference>
<comment type="cofactor">
    <cofactor evidence="1">
        <name>[4Fe-4S] cluster</name>
        <dbReference type="ChEBI" id="CHEBI:49883"/>
    </cofactor>
</comment>
<dbReference type="EMBL" id="FNZH01000007">
    <property type="protein sequence ID" value="SEJ66393.1"/>
    <property type="molecule type" value="Genomic_DNA"/>
</dbReference>
<reference evidence="16" key="1">
    <citation type="submission" date="2016-10" db="EMBL/GenBank/DDBJ databases">
        <authorList>
            <person name="Varghese N."/>
            <person name="Submissions S."/>
        </authorList>
    </citation>
    <scope>NUCLEOTIDE SEQUENCE [LARGE SCALE GENOMIC DNA]</scope>
    <source>
        <strain evidence="16">IBRC-M 10761</strain>
    </source>
</reference>
<evidence type="ECO:0000256" key="7">
    <source>
        <dbReference type="ARBA" id="ARBA00022801"/>
    </source>
</evidence>
<evidence type="ECO:0000256" key="6">
    <source>
        <dbReference type="ARBA" id="ARBA00022723"/>
    </source>
</evidence>
<dbReference type="GO" id="GO:0004527">
    <property type="term" value="F:exonuclease activity"/>
    <property type="evidence" value="ECO:0007669"/>
    <property type="project" value="UniProtKB-KW"/>
</dbReference>
<dbReference type="GO" id="GO:0051607">
    <property type="term" value="P:defense response to virus"/>
    <property type="evidence" value="ECO:0007669"/>
    <property type="project" value="UniProtKB-KW"/>
</dbReference>
<dbReference type="RefSeq" id="WP_177179710.1">
    <property type="nucleotide sequence ID" value="NZ_FNZH01000007.1"/>
</dbReference>
<keyword evidence="10 13" id="KW-0411">Iron-sulfur</keyword>
<keyword evidence="16" id="KW-1185">Reference proteome</keyword>
<feature type="domain" description="DUF83" evidence="14">
    <location>
        <begin position="7"/>
        <end position="190"/>
    </location>
</feature>
<evidence type="ECO:0000313" key="16">
    <source>
        <dbReference type="Proteomes" id="UP000199403"/>
    </source>
</evidence>
<name>A0A1H7AL85_9BACT</name>
<keyword evidence="11 13" id="KW-0051">Antiviral defense</keyword>
<dbReference type="EC" id="3.1.12.1" evidence="3 13"/>
<keyword evidence="6 13" id="KW-0479">Metal-binding</keyword>
<dbReference type="Gene3D" id="3.90.320.10">
    <property type="match status" value="1"/>
</dbReference>
<evidence type="ECO:0000256" key="4">
    <source>
        <dbReference type="ARBA" id="ARBA00020049"/>
    </source>
</evidence>
<comment type="similarity">
    <text evidence="2 13">Belongs to the CRISPR-associated exonuclease Cas4 family.</text>
</comment>
<dbReference type="NCBIfam" id="TIGR00372">
    <property type="entry name" value="cas4"/>
    <property type="match status" value="1"/>
</dbReference>
<accession>A0A1H7AL85</accession>
<evidence type="ECO:0000256" key="3">
    <source>
        <dbReference type="ARBA" id="ARBA00012768"/>
    </source>
</evidence>
<dbReference type="Pfam" id="PF01930">
    <property type="entry name" value="Cas_Cas4"/>
    <property type="match status" value="1"/>
</dbReference>
<protein>
    <recommendedName>
        <fullName evidence="4 13">CRISPR-associated exonuclease Cas4</fullName>
        <ecNumber evidence="3 13">3.1.12.1</ecNumber>
    </recommendedName>
</protein>
<dbReference type="PANTHER" id="PTHR36531:SF6">
    <property type="entry name" value="DNA REPLICATION ATP-DEPENDENT HELICASE_NUCLEASE DNA2"/>
    <property type="match status" value="1"/>
</dbReference>
<dbReference type="STRING" id="1416801.SAMN05192553_107160"/>
<sequence length="191" mass="22964">MISLTPSHIIEYLFCPRFTYFEYVLGIPQYEDKHFKVIKGREIHDRKLERNKDYLRKKIGVVDKWLDQYLTNKGLRGKVDEVLLLDNGSMAPLDYKFAEYKDRIYDTYRQQLICYAILIEENFGKQVHKGFLVYTRSKNRLVEVEISEKDKTVVKDSINKIRDIMEQNHYPKATKYKRRCLTCTYRNICIK</sequence>
<evidence type="ECO:0000256" key="5">
    <source>
        <dbReference type="ARBA" id="ARBA00022722"/>
    </source>
</evidence>
<dbReference type="GO" id="GO:0046872">
    <property type="term" value="F:metal ion binding"/>
    <property type="evidence" value="ECO:0007669"/>
    <property type="project" value="UniProtKB-KW"/>
</dbReference>
<comment type="cofactor">
    <cofactor evidence="13">
        <name>iron-sulfur cluster</name>
        <dbReference type="ChEBI" id="CHEBI:30408"/>
    </cofactor>
</comment>
<evidence type="ECO:0000256" key="13">
    <source>
        <dbReference type="RuleBase" id="RU365022"/>
    </source>
</evidence>
<dbReference type="GO" id="GO:0051536">
    <property type="term" value="F:iron-sulfur cluster binding"/>
    <property type="evidence" value="ECO:0007669"/>
    <property type="project" value="UniProtKB-KW"/>
</dbReference>
<evidence type="ECO:0000256" key="9">
    <source>
        <dbReference type="ARBA" id="ARBA00023004"/>
    </source>
</evidence>
<evidence type="ECO:0000256" key="8">
    <source>
        <dbReference type="ARBA" id="ARBA00022839"/>
    </source>
</evidence>
<proteinExistence type="inferred from homology"/>
<dbReference type="InterPro" id="IPR022765">
    <property type="entry name" value="Dna2/Cas4_DUF83"/>
</dbReference>
<keyword evidence="8 13" id="KW-0269">Exonuclease</keyword>
<gene>
    <name evidence="15" type="ORF">SAMN05192553_107160</name>
</gene>
<keyword evidence="7 13" id="KW-0378">Hydrolase</keyword>
<evidence type="ECO:0000256" key="12">
    <source>
        <dbReference type="ARBA" id="ARBA00023211"/>
    </source>
</evidence>
<dbReference type="Proteomes" id="UP000199403">
    <property type="component" value="Unassembled WGS sequence"/>
</dbReference>
<evidence type="ECO:0000256" key="2">
    <source>
        <dbReference type="ARBA" id="ARBA00009189"/>
    </source>
</evidence>
<evidence type="ECO:0000256" key="1">
    <source>
        <dbReference type="ARBA" id="ARBA00001966"/>
    </source>
</evidence>
<keyword evidence="5 13" id="KW-0540">Nuclease</keyword>
<dbReference type="AlphaFoldDB" id="A0A1H7AL85"/>
<organism evidence="15 16">
    <name type="scientific">Cyclobacterium xiamenense</name>
    <dbReference type="NCBI Taxonomy" id="1297121"/>
    <lineage>
        <taxon>Bacteria</taxon>
        <taxon>Pseudomonadati</taxon>
        <taxon>Bacteroidota</taxon>
        <taxon>Cytophagia</taxon>
        <taxon>Cytophagales</taxon>
        <taxon>Cyclobacteriaceae</taxon>
        <taxon>Cyclobacterium</taxon>
    </lineage>
</organism>
<evidence type="ECO:0000256" key="10">
    <source>
        <dbReference type="ARBA" id="ARBA00023014"/>
    </source>
</evidence>
<comment type="cofactor">
    <cofactor evidence="13">
        <name>Mg(2+)</name>
        <dbReference type="ChEBI" id="CHEBI:18420"/>
    </cofactor>
    <cofactor evidence="13">
        <name>Mn(2+)</name>
        <dbReference type="ChEBI" id="CHEBI:29035"/>
    </cofactor>
    <text evidence="13">Mg(2+) or Mn(2+) required for ssDNA cleavage activity.</text>
</comment>
<evidence type="ECO:0000313" key="15">
    <source>
        <dbReference type="EMBL" id="SEJ66393.1"/>
    </source>
</evidence>
<keyword evidence="9 13" id="KW-0408">Iron</keyword>
<evidence type="ECO:0000256" key="11">
    <source>
        <dbReference type="ARBA" id="ARBA00023118"/>
    </source>
</evidence>
<dbReference type="InterPro" id="IPR013343">
    <property type="entry name" value="CRISPR-assoc_prot_Cas4"/>
</dbReference>
<comment type="function">
    <text evidence="13">CRISPR (clustered regularly interspaced short palindromic repeat) is an adaptive immune system that provides protection against mobile genetic elements (viruses, transposable elements and conjugative plasmids). CRISPR clusters contain sequences complementary to antecedent mobile elements and target invading nucleic acids. CRISPR clusters are transcribed and processed into CRISPR RNA (crRNA).</text>
</comment>
<dbReference type="InterPro" id="IPR011604">
    <property type="entry name" value="PDDEXK-like_dom_sf"/>
</dbReference>
<dbReference type="InterPro" id="IPR051827">
    <property type="entry name" value="Cas4_exonuclease"/>
</dbReference>
<evidence type="ECO:0000259" key="14">
    <source>
        <dbReference type="Pfam" id="PF01930"/>
    </source>
</evidence>